<organism evidence="1 2">
    <name type="scientific">Agrocybe pediades</name>
    <dbReference type="NCBI Taxonomy" id="84607"/>
    <lineage>
        <taxon>Eukaryota</taxon>
        <taxon>Fungi</taxon>
        <taxon>Dikarya</taxon>
        <taxon>Basidiomycota</taxon>
        <taxon>Agaricomycotina</taxon>
        <taxon>Agaricomycetes</taxon>
        <taxon>Agaricomycetidae</taxon>
        <taxon>Agaricales</taxon>
        <taxon>Agaricineae</taxon>
        <taxon>Strophariaceae</taxon>
        <taxon>Agrocybe</taxon>
    </lineage>
</organism>
<keyword evidence="2" id="KW-1185">Reference proteome</keyword>
<evidence type="ECO:0008006" key="3">
    <source>
        <dbReference type="Google" id="ProtNLM"/>
    </source>
</evidence>
<name>A0A8H4VJT7_9AGAR</name>
<dbReference type="EMBL" id="JAACJL010000058">
    <property type="protein sequence ID" value="KAF4610530.1"/>
    <property type="molecule type" value="Genomic_DNA"/>
</dbReference>
<protein>
    <recommendedName>
        <fullName evidence="3">F-box domain-containing protein</fullName>
    </recommendedName>
</protein>
<accession>A0A8H4VJT7</accession>
<dbReference type="AlphaFoldDB" id="A0A8H4VJT7"/>
<comment type="caution">
    <text evidence="1">The sequence shown here is derived from an EMBL/GenBank/DDBJ whole genome shotgun (WGS) entry which is preliminary data.</text>
</comment>
<proteinExistence type="predicted"/>
<dbReference type="Proteomes" id="UP000521872">
    <property type="component" value="Unassembled WGS sequence"/>
</dbReference>
<evidence type="ECO:0000313" key="2">
    <source>
        <dbReference type="Proteomes" id="UP000521872"/>
    </source>
</evidence>
<dbReference type="SUPFAM" id="SSF52047">
    <property type="entry name" value="RNI-like"/>
    <property type="match status" value="1"/>
</dbReference>
<reference evidence="1 2" key="1">
    <citation type="submission" date="2019-12" db="EMBL/GenBank/DDBJ databases">
        <authorList>
            <person name="Floudas D."/>
            <person name="Bentzer J."/>
            <person name="Ahren D."/>
            <person name="Johansson T."/>
            <person name="Persson P."/>
            <person name="Tunlid A."/>
        </authorList>
    </citation>
    <scope>NUCLEOTIDE SEQUENCE [LARGE SCALE GENOMIC DNA]</scope>
    <source>
        <strain evidence="1 2">CBS 102.39</strain>
    </source>
</reference>
<gene>
    <name evidence="1" type="ORF">D9613_006513</name>
</gene>
<sequence length="478" mass="55027">MVALPPEIWLYIFDFLTNKNEIYRLISVNRIFLEVGLNLYWKNVIMSTGFENIEKTMHTLKRLSDPFITNRVKKLEIDFRYFKPAKPSTPISYMASTRNQGNQKSLKISMTKPLVDRILSTFRRRRSIPAPASHDTVPPPRSWPELVSRIIQALPECRNVNDLRLDWMDIPSSYDPKVVLRDLWSWSPIAPNLKALSLAGDLAFYQAFTETMPLFPKLASLRINLSRNYSVPNPLMSDSSVLLNHVIPFINAISLNLQFPCVRSFTTWVGLSAFFNNLPVLPVLHNLSIFLYVDWSPEDLCSLYLFLDGCQSNTLQYLDLELDTSEREPLEDLSKTLLRLFTSTSRSFMNLHSLTISPTRTARAVDIIIAILQKTRTTIHKLHVRERVFNSEELSVLDMLAEKLPRLRTLSVIANRRPIFSEEEQLDFGDGMTEAPICYTPLGSLEDQVYVSKSRLNRMTIRRSDDGSLDVDNKFRTT</sequence>
<evidence type="ECO:0000313" key="1">
    <source>
        <dbReference type="EMBL" id="KAF4610530.1"/>
    </source>
</evidence>